<reference evidence="3 4" key="1">
    <citation type="submission" date="2017-08" db="EMBL/GenBank/DDBJ databases">
        <title>Halovibrio sewagensis sp. nov., isolated from wastewater of high salinity.</title>
        <authorList>
            <person name="Dong X."/>
            <person name="Zhang G."/>
        </authorList>
    </citation>
    <scope>NUCLEOTIDE SEQUENCE [LARGE SCALE GENOMIC DNA]</scope>
    <source>
        <strain evidence="3 4">YL5-2</strain>
    </source>
</reference>
<organism evidence="3 4">
    <name type="scientific">Halovibrio salipaludis</name>
    <dbReference type="NCBI Taxonomy" id="2032626"/>
    <lineage>
        <taxon>Bacteria</taxon>
        <taxon>Pseudomonadati</taxon>
        <taxon>Pseudomonadota</taxon>
        <taxon>Gammaproteobacteria</taxon>
        <taxon>Oceanospirillales</taxon>
        <taxon>Halomonadaceae</taxon>
        <taxon>Halovibrio</taxon>
    </lineage>
</organism>
<name>A0A2A2FBD3_9GAMM</name>
<keyword evidence="4" id="KW-1185">Reference proteome</keyword>
<evidence type="ECO:0000256" key="1">
    <source>
        <dbReference type="SAM" id="MobiDB-lite"/>
    </source>
</evidence>
<dbReference type="Proteomes" id="UP000218896">
    <property type="component" value="Unassembled WGS sequence"/>
</dbReference>
<feature type="transmembrane region" description="Helical" evidence="2">
    <location>
        <begin position="12"/>
        <end position="30"/>
    </location>
</feature>
<sequence length="219" mass="24446">MSHTPEQRLYRIWLVMAVLITVMGVTALAYNPLPAIATLAGGAFCGWQAWLARPRAPGSLSFRLEADPDPGSLGGDVGGRLYPEDGSPLPAEPEVTLICTRLCEKAGHQTVSHRRDWVWWETRPAFPESHCLSFRFEPPPSLTGTEPRPELSEMEWRCHHYWTLVVRGSVAGEVREQRLRLRVVHGEARMAQLLAPESEAHNHSLARDEQEAADAILEA</sequence>
<dbReference type="RefSeq" id="WP_095616022.1">
    <property type="nucleotide sequence ID" value="NZ_NSKD01000001.1"/>
</dbReference>
<dbReference type="AlphaFoldDB" id="A0A2A2FBD3"/>
<dbReference type="EMBL" id="NSKD01000001">
    <property type="protein sequence ID" value="PAU81922.1"/>
    <property type="molecule type" value="Genomic_DNA"/>
</dbReference>
<feature type="region of interest" description="Disordered" evidence="1">
    <location>
        <begin position="199"/>
        <end position="219"/>
    </location>
</feature>
<keyword evidence="2" id="KW-0812">Transmembrane</keyword>
<gene>
    <name evidence="3" type="ORF">CK501_01865</name>
</gene>
<evidence type="ECO:0000313" key="3">
    <source>
        <dbReference type="EMBL" id="PAU81922.1"/>
    </source>
</evidence>
<dbReference type="OrthoDB" id="6402665at2"/>
<evidence type="ECO:0000256" key="2">
    <source>
        <dbReference type="SAM" id="Phobius"/>
    </source>
</evidence>
<keyword evidence="2" id="KW-0472">Membrane</keyword>
<comment type="caution">
    <text evidence="3">The sequence shown here is derived from an EMBL/GenBank/DDBJ whole genome shotgun (WGS) entry which is preliminary data.</text>
</comment>
<proteinExistence type="predicted"/>
<protein>
    <submittedName>
        <fullName evidence="3">Uncharacterized protein</fullName>
    </submittedName>
</protein>
<keyword evidence="2" id="KW-1133">Transmembrane helix</keyword>
<evidence type="ECO:0000313" key="4">
    <source>
        <dbReference type="Proteomes" id="UP000218896"/>
    </source>
</evidence>
<accession>A0A2A2FBD3</accession>
<feature type="compositionally biased region" description="Basic and acidic residues" evidence="1">
    <location>
        <begin position="199"/>
        <end position="210"/>
    </location>
</feature>